<feature type="region of interest" description="Disordered" evidence="1">
    <location>
        <begin position="1"/>
        <end position="59"/>
    </location>
</feature>
<gene>
    <name evidence="2" type="ORF">CU097_010187</name>
</gene>
<comment type="caution">
    <text evidence="2">The sequence shown here is derived from an EMBL/GenBank/DDBJ whole genome shotgun (WGS) entry which is preliminary data.</text>
</comment>
<keyword evidence="3" id="KW-1185">Reference proteome</keyword>
<dbReference type="AlphaFoldDB" id="A0A367JNX4"/>
<name>A0A367JNX4_RHIAZ</name>
<reference evidence="2 3" key="1">
    <citation type="journal article" date="2018" name="G3 (Bethesda)">
        <title>Phylogenetic and Phylogenomic Definition of Rhizopus Species.</title>
        <authorList>
            <person name="Gryganskyi A.P."/>
            <person name="Golan J."/>
            <person name="Dolatabadi S."/>
            <person name="Mondo S."/>
            <person name="Robb S."/>
            <person name="Idnurm A."/>
            <person name="Muszewska A."/>
            <person name="Steczkiewicz K."/>
            <person name="Masonjones S."/>
            <person name="Liao H.L."/>
            <person name="Gajdeczka M.T."/>
            <person name="Anike F."/>
            <person name="Vuek A."/>
            <person name="Anishchenko I.M."/>
            <person name="Voigt K."/>
            <person name="de Hoog G.S."/>
            <person name="Smith M.E."/>
            <person name="Heitman J."/>
            <person name="Vilgalys R."/>
            <person name="Stajich J.E."/>
        </authorList>
    </citation>
    <scope>NUCLEOTIDE SEQUENCE [LARGE SCALE GENOMIC DNA]</scope>
    <source>
        <strain evidence="2 3">CBS 357.93</strain>
    </source>
</reference>
<protein>
    <submittedName>
        <fullName evidence="2">Uncharacterized protein</fullName>
    </submittedName>
</protein>
<evidence type="ECO:0000313" key="3">
    <source>
        <dbReference type="Proteomes" id="UP000252139"/>
    </source>
</evidence>
<evidence type="ECO:0000313" key="2">
    <source>
        <dbReference type="EMBL" id="RCH91633.1"/>
    </source>
</evidence>
<proteinExistence type="predicted"/>
<evidence type="ECO:0000256" key="1">
    <source>
        <dbReference type="SAM" id="MobiDB-lite"/>
    </source>
</evidence>
<feature type="compositionally biased region" description="Polar residues" evidence="1">
    <location>
        <begin position="1"/>
        <end position="19"/>
    </location>
</feature>
<accession>A0A367JNX4</accession>
<dbReference type="OrthoDB" id="2276838at2759"/>
<dbReference type="Proteomes" id="UP000252139">
    <property type="component" value="Unassembled WGS sequence"/>
</dbReference>
<dbReference type="EMBL" id="PJQL01000942">
    <property type="protein sequence ID" value="RCH91633.1"/>
    <property type="molecule type" value="Genomic_DNA"/>
</dbReference>
<organism evidence="2 3">
    <name type="scientific">Rhizopus azygosporus</name>
    <name type="common">Rhizopus microsporus var. azygosporus</name>
    <dbReference type="NCBI Taxonomy" id="86630"/>
    <lineage>
        <taxon>Eukaryota</taxon>
        <taxon>Fungi</taxon>
        <taxon>Fungi incertae sedis</taxon>
        <taxon>Mucoromycota</taxon>
        <taxon>Mucoromycotina</taxon>
        <taxon>Mucoromycetes</taxon>
        <taxon>Mucorales</taxon>
        <taxon>Mucorineae</taxon>
        <taxon>Rhizopodaceae</taxon>
        <taxon>Rhizopus</taxon>
    </lineage>
</organism>
<feature type="compositionally biased region" description="Basic and acidic residues" evidence="1">
    <location>
        <begin position="49"/>
        <end position="59"/>
    </location>
</feature>
<sequence>MSFNPFSKDTNTKNTQTGTHGPFKIGDYDEKSKSKPQSKDNTTQDDQSLTEHIKDKLTK</sequence>